<sequence>MTSRYSSTVLTTYRATTKQKESQKGKNIDRRRDRTCNLLIRSQAPCHWASRPVKILIPFCYMGQRTFLGKAPLKKSALGVLCRFQRSFSRPRVVGISDQLNFKW</sequence>
<evidence type="ECO:0000313" key="1">
    <source>
        <dbReference type="EMBL" id="KOS40014.1"/>
    </source>
</evidence>
<accession>A0A0M8P2K5</accession>
<keyword evidence="2" id="KW-1185">Reference proteome</keyword>
<evidence type="ECO:0000313" key="2">
    <source>
        <dbReference type="Proteomes" id="UP000037696"/>
    </source>
</evidence>
<proteinExistence type="predicted"/>
<dbReference type="EMBL" id="LHQQ01000179">
    <property type="protein sequence ID" value="KOS40014.1"/>
    <property type="molecule type" value="Genomic_DNA"/>
</dbReference>
<organism evidence="1 2">
    <name type="scientific">Penicillium nordicum</name>
    <dbReference type="NCBI Taxonomy" id="229535"/>
    <lineage>
        <taxon>Eukaryota</taxon>
        <taxon>Fungi</taxon>
        <taxon>Dikarya</taxon>
        <taxon>Ascomycota</taxon>
        <taxon>Pezizomycotina</taxon>
        <taxon>Eurotiomycetes</taxon>
        <taxon>Eurotiomycetidae</taxon>
        <taxon>Eurotiales</taxon>
        <taxon>Aspergillaceae</taxon>
        <taxon>Penicillium</taxon>
    </lineage>
</organism>
<reference evidence="1 2" key="1">
    <citation type="submission" date="2015-08" db="EMBL/GenBank/DDBJ databases">
        <title>Genome sequencing of Penicillium nordicum.</title>
        <authorList>
            <person name="Nguyen H.D."/>
            <person name="Seifert K.A."/>
        </authorList>
    </citation>
    <scope>NUCLEOTIDE SEQUENCE [LARGE SCALE GENOMIC DNA]</scope>
    <source>
        <strain evidence="1 2">DAOMC 185683</strain>
    </source>
</reference>
<protein>
    <submittedName>
        <fullName evidence="1">Uncharacterized protein</fullName>
    </submittedName>
</protein>
<gene>
    <name evidence="1" type="ORF">ACN38_g9124</name>
</gene>
<dbReference type="Proteomes" id="UP000037696">
    <property type="component" value="Unassembled WGS sequence"/>
</dbReference>
<comment type="caution">
    <text evidence="1">The sequence shown here is derived from an EMBL/GenBank/DDBJ whole genome shotgun (WGS) entry which is preliminary data.</text>
</comment>
<name>A0A0M8P2K5_9EURO</name>
<dbReference type="AlphaFoldDB" id="A0A0M8P2K5"/>
<dbReference type="OrthoDB" id="4368822at2759"/>